<dbReference type="Proteomes" id="UP000244005">
    <property type="component" value="Unassembled WGS sequence"/>
</dbReference>
<proteinExistence type="predicted"/>
<dbReference type="GO" id="GO:0005737">
    <property type="term" value="C:cytoplasm"/>
    <property type="evidence" value="ECO:0000318"/>
    <property type="project" value="GO_Central"/>
</dbReference>
<dbReference type="InterPro" id="IPR013083">
    <property type="entry name" value="Znf_RING/FYVE/PHD"/>
</dbReference>
<dbReference type="Pfam" id="PF07576">
    <property type="entry name" value="BRAP2"/>
    <property type="match status" value="1"/>
</dbReference>
<evidence type="ECO:0000256" key="1">
    <source>
        <dbReference type="ARBA" id="ARBA00022723"/>
    </source>
</evidence>
<keyword evidence="2 4" id="KW-0863">Zinc-finger</keyword>
<sequence length="512" mass="57523">MFCVKVHAPEQFTEEDLILRMATTTVAEASTDGGAKGAPVREKGAGPAGGGEPGHTRTVCFSSGNPRVESTRGVMHVYRNTTADPGSAYQLPVGRSEHLCVLAVPTHMTGADFCQFTGSFIQNIEDMRIIRNDGVTDRYSVLMKFDKQSSADEFYRHYNGKPFSSLEAEVCHVLFTADVQYTDTAEEATLPPSGLTELPTCPVCLERLDQNISGILTTVCNHSFHSSCISKWTDSSCHVCRYCQQQSDKSTCSICDTSENLWICVICGFVGCGRYQEGHAINHWKETQHCYSLELETQCVWDYVGDNYVHRIQSKTDGKLVELPAPCRDGCEDCSSCEAYSRSAEVDEALYDSELKAIATEDDHLLTAQLESQRQYYEGLLEDAEIRRDASISLAVEKAISLKLQRMQQDMKKVQEEHELLQQMNQIHVDNQKRWQQKSKEEEEWERAAIKERDKKISDLEHQVRDLRVHIETQKMQESSANAAEIREGTILPLPANVSKPGRSSKLGRKKK</sequence>
<evidence type="ECO:0000256" key="6">
    <source>
        <dbReference type="SAM" id="MobiDB-lite"/>
    </source>
</evidence>
<name>A0A2R6XPA1_MARPO</name>
<dbReference type="InterPro" id="IPR047243">
    <property type="entry name" value="RING-H2_BRAP2"/>
</dbReference>
<dbReference type="EMBL" id="KZ772907">
    <property type="protein sequence ID" value="PTQ26959.1"/>
    <property type="molecule type" value="Genomic_DNA"/>
</dbReference>
<dbReference type="SMART" id="SM00290">
    <property type="entry name" value="ZnF_UBP"/>
    <property type="match status" value="1"/>
</dbReference>
<dbReference type="GO" id="GO:0007265">
    <property type="term" value="P:Ras protein signal transduction"/>
    <property type="evidence" value="ECO:0000318"/>
    <property type="project" value="GO_Central"/>
</dbReference>
<keyword evidence="1" id="KW-0479">Metal-binding</keyword>
<dbReference type="SMART" id="SM00184">
    <property type="entry name" value="RING"/>
    <property type="match status" value="1"/>
</dbReference>
<accession>A0A2R6XPA1</accession>
<dbReference type="EMBL" id="KZ772679">
    <property type="protein sequence ID" value="PTQ47940.1"/>
    <property type="molecule type" value="Genomic_DNA"/>
</dbReference>
<evidence type="ECO:0000256" key="2">
    <source>
        <dbReference type="ARBA" id="ARBA00022771"/>
    </source>
</evidence>
<feature type="region of interest" description="Disordered" evidence="6">
    <location>
        <begin position="472"/>
        <end position="512"/>
    </location>
</feature>
<dbReference type="PANTHER" id="PTHR24007">
    <property type="entry name" value="BRCA1-ASSOCIATED PROTEIN"/>
    <property type="match status" value="1"/>
</dbReference>
<feature type="domain" description="UBP-type" evidence="8">
    <location>
        <begin position="235"/>
        <end position="327"/>
    </location>
</feature>
<dbReference type="AlphaFoldDB" id="A0A2R6XPA1"/>
<dbReference type="Gramene" id="Mp3g03070.1">
    <property type="protein sequence ID" value="Mp3g03070.1.cds"/>
    <property type="gene ID" value="Mp3g03070"/>
</dbReference>
<dbReference type="Pfam" id="PF02148">
    <property type="entry name" value="zf-UBP"/>
    <property type="match status" value="1"/>
</dbReference>
<keyword evidence="11" id="KW-1185">Reference proteome</keyword>
<evidence type="ECO:0000259" key="8">
    <source>
        <dbReference type="PROSITE" id="PS50271"/>
    </source>
</evidence>
<dbReference type="GO" id="GO:0016567">
    <property type="term" value="P:protein ubiquitination"/>
    <property type="evidence" value="ECO:0000318"/>
    <property type="project" value="GO_Central"/>
</dbReference>
<evidence type="ECO:0000256" key="5">
    <source>
        <dbReference type="SAM" id="Coils"/>
    </source>
</evidence>
<evidence type="ECO:0000313" key="9">
    <source>
        <dbReference type="EMBL" id="PTQ26959.1"/>
    </source>
</evidence>
<keyword evidence="3" id="KW-0862">Zinc</keyword>
<keyword evidence="5" id="KW-0175">Coiled coil</keyword>
<dbReference type="PANTHER" id="PTHR24007:SF7">
    <property type="entry name" value="BRCA1-ASSOCIATED PROTEIN"/>
    <property type="match status" value="1"/>
</dbReference>
<feature type="domain" description="RING-type" evidence="7">
    <location>
        <begin position="201"/>
        <end position="241"/>
    </location>
</feature>
<reference evidence="10" key="2">
    <citation type="submission" date="2017-12" db="EMBL/GenBank/DDBJ databases">
        <title>WGS assembly of Marchantia polymorpha.</title>
        <authorList>
            <person name="Bowman J.L."/>
            <person name="Kohchi T."/>
            <person name="Yamato K.T."/>
            <person name="Jenkins J."/>
            <person name="Shu S."/>
            <person name="Ishizaki K."/>
            <person name="Yamaoka S."/>
            <person name="Nishihama R."/>
            <person name="Nakamura Y."/>
            <person name="Berger F."/>
            <person name="Adam C."/>
            <person name="Aki S.S."/>
            <person name="Althoff F."/>
            <person name="Araki T."/>
            <person name="Arteaga-Vazquez M.A."/>
            <person name="Balasubrmanian S."/>
            <person name="Bauer D."/>
            <person name="Boehm C.R."/>
            <person name="Briginshaw L."/>
            <person name="Caballero-Perez J."/>
            <person name="Catarino B."/>
            <person name="Chen F."/>
            <person name="Chiyoda S."/>
            <person name="Chovatia M."/>
            <person name="Davies K.M."/>
            <person name="Delmans M."/>
            <person name="Demura T."/>
            <person name="Dierschke T."/>
            <person name="Dolan L."/>
            <person name="Dorantes-Acosta A.E."/>
            <person name="Eklund D.M."/>
            <person name="Florent S.N."/>
            <person name="Flores-Sandoval E."/>
            <person name="Fujiyama A."/>
            <person name="Fukuzawa H."/>
            <person name="Galik B."/>
            <person name="Grimanelli D."/>
            <person name="Grimwood J."/>
            <person name="Grossniklaus U."/>
            <person name="Hamada T."/>
            <person name="Haseloff J."/>
            <person name="Hetherington A.J."/>
            <person name="Higo A."/>
            <person name="Hirakawa Y."/>
            <person name="Hundley H.N."/>
            <person name="Ikeda Y."/>
            <person name="Inoue K."/>
            <person name="Inoue S."/>
            <person name="Ishida S."/>
            <person name="Jia Q."/>
            <person name="Kakita M."/>
            <person name="Kanazawa T."/>
            <person name="Kawai Y."/>
            <person name="Kawashima T."/>
            <person name="Kennedy M."/>
            <person name="Kinose K."/>
            <person name="Kinoshita T."/>
            <person name="Kohara Y."/>
            <person name="Koide E."/>
            <person name="Komatsu K."/>
            <person name="Kopischke S."/>
            <person name="Kubo M."/>
            <person name="Kyozuka J."/>
            <person name="Lagercrantz U."/>
            <person name="Lin S.S."/>
            <person name="Lindquist E."/>
            <person name="Lipzen A.M."/>
            <person name="Lu C."/>
            <person name="Luna E.D."/>
            <person name="Martienssen R.A."/>
            <person name="Minamino N."/>
            <person name="Mizutani M."/>
            <person name="Mizutani M."/>
            <person name="Mochizuki N."/>
            <person name="Monte I."/>
            <person name="Mosher R."/>
            <person name="Nagasaki H."/>
            <person name="Nakagami H."/>
            <person name="Naramoto S."/>
            <person name="Nishitani K."/>
            <person name="Ohtani M."/>
            <person name="Okamoto T."/>
            <person name="Okumura M."/>
            <person name="Phillips J."/>
            <person name="Pollak B."/>
            <person name="Reinders A."/>
            <person name="Roevekamp M."/>
            <person name="Sano R."/>
            <person name="Sawa S."/>
            <person name="Schmid M.W."/>
            <person name="Shirakawa M."/>
            <person name="Solano R."/>
            <person name="Spunde A."/>
            <person name="Suetsugu N."/>
            <person name="Sugano S."/>
            <person name="Sugiyama A."/>
            <person name="Sun R."/>
            <person name="Suzuki Y."/>
            <person name="Takenaka M."/>
            <person name="Takezawa D."/>
            <person name="Tomogane H."/>
            <person name="Tsuzuki M."/>
            <person name="Ueda T."/>
            <person name="Umeda M."/>
            <person name="Ward J.M."/>
            <person name="Watanabe Y."/>
            <person name="Yazaki K."/>
            <person name="Yokoyama R."/>
            <person name="Yoshitake Y."/>
            <person name="Yotsui I."/>
            <person name="Zachgo S."/>
            <person name="Schmutz J."/>
        </authorList>
    </citation>
    <scope>NUCLEOTIDE SEQUENCE [LARGE SCALE GENOMIC DNA]</scope>
    <source>
        <strain evidence="10">Tak-1</strain>
    </source>
</reference>
<dbReference type="InterPro" id="IPR001841">
    <property type="entry name" value="Znf_RING"/>
</dbReference>
<dbReference type="InterPro" id="IPR011422">
    <property type="entry name" value="BRAP2/ETP1_RRM"/>
</dbReference>
<dbReference type="Pfam" id="PF13639">
    <property type="entry name" value="zf-RING_2"/>
    <property type="match status" value="1"/>
</dbReference>
<dbReference type="InterPro" id="IPR001607">
    <property type="entry name" value="Znf_UBP"/>
</dbReference>
<dbReference type="SUPFAM" id="SSF57850">
    <property type="entry name" value="RING/U-box"/>
    <property type="match status" value="1"/>
</dbReference>
<dbReference type="Gene3D" id="3.30.40.10">
    <property type="entry name" value="Zinc/RING finger domain, C3HC4 (zinc finger)"/>
    <property type="match status" value="1"/>
</dbReference>
<dbReference type="GO" id="GO:0061630">
    <property type="term" value="F:ubiquitin protein ligase activity"/>
    <property type="evidence" value="ECO:0000318"/>
    <property type="project" value="GO_Central"/>
</dbReference>
<evidence type="ECO:0000313" key="10">
    <source>
        <dbReference type="EMBL" id="PTQ47940.1"/>
    </source>
</evidence>
<evidence type="ECO:0000313" key="11">
    <source>
        <dbReference type="Proteomes" id="UP000244005"/>
    </source>
</evidence>
<organism evidence="10 11">
    <name type="scientific">Marchantia polymorpha</name>
    <name type="common">Common liverwort</name>
    <name type="synonym">Marchantia aquatica</name>
    <dbReference type="NCBI Taxonomy" id="3197"/>
    <lineage>
        <taxon>Eukaryota</taxon>
        <taxon>Viridiplantae</taxon>
        <taxon>Streptophyta</taxon>
        <taxon>Embryophyta</taxon>
        <taxon>Marchantiophyta</taxon>
        <taxon>Marchantiopsida</taxon>
        <taxon>Marchantiidae</taxon>
        <taxon>Marchantiales</taxon>
        <taxon>Marchantiaceae</taxon>
        <taxon>Marchantia</taxon>
    </lineage>
</organism>
<evidence type="ECO:0008006" key="12">
    <source>
        <dbReference type="Google" id="ProtNLM"/>
    </source>
</evidence>
<feature type="coiled-coil region" evidence="5">
    <location>
        <begin position="397"/>
        <end position="424"/>
    </location>
</feature>
<dbReference type="OrthoDB" id="273556at2759"/>
<dbReference type="PROSITE" id="PS50271">
    <property type="entry name" value="ZF_UBP"/>
    <property type="match status" value="1"/>
</dbReference>
<dbReference type="PROSITE" id="PS50089">
    <property type="entry name" value="ZF_RING_2"/>
    <property type="match status" value="1"/>
</dbReference>
<dbReference type="CDD" id="cd12437">
    <property type="entry name" value="RRM_BRAP2_like"/>
    <property type="match status" value="1"/>
</dbReference>
<feature type="region of interest" description="Disordered" evidence="6">
    <location>
        <begin position="29"/>
        <end position="58"/>
    </location>
</feature>
<dbReference type="CDD" id="cd16457">
    <property type="entry name" value="RING-H2_BRAP2"/>
    <property type="match status" value="1"/>
</dbReference>
<protein>
    <recommendedName>
        <fullName evidence="12">BRCA1-associated protein</fullName>
    </recommendedName>
</protein>
<evidence type="ECO:0000256" key="3">
    <source>
        <dbReference type="ARBA" id="ARBA00022833"/>
    </source>
</evidence>
<reference evidence="11" key="1">
    <citation type="journal article" date="2017" name="Cell">
        <title>Insights into land plant evolution garnered from the Marchantia polymorpha genome.</title>
        <authorList>
            <person name="Bowman J.L."/>
            <person name="Kohchi T."/>
            <person name="Yamato K.T."/>
            <person name="Jenkins J."/>
            <person name="Shu S."/>
            <person name="Ishizaki K."/>
            <person name="Yamaoka S."/>
            <person name="Nishihama R."/>
            <person name="Nakamura Y."/>
            <person name="Berger F."/>
            <person name="Adam C."/>
            <person name="Aki S.S."/>
            <person name="Althoff F."/>
            <person name="Araki T."/>
            <person name="Arteaga-Vazquez M.A."/>
            <person name="Balasubrmanian S."/>
            <person name="Barry K."/>
            <person name="Bauer D."/>
            <person name="Boehm C.R."/>
            <person name="Briginshaw L."/>
            <person name="Caballero-Perez J."/>
            <person name="Catarino B."/>
            <person name="Chen F."/>
            <person name="Chiyoda S."/>
            <person name="Chovatia M."/>
            <person name="Davies K.M."/>
            <person name="Delmans M."/>
            <person name="Demura T."/>
            <person name="Dierschke T."/>
            <person name="Dolan L."/>
            <person name="Dorantes-Acosta A.E."/>
            <person name="Eklund D.M."/>
            <person name="Florent S.N."/>
            <person name="Flores-Sandoval E."/>
            <person name="Fujiyama A."/>
            <person name="Fukuzawa H."/>
            <person name="Galik B."/>
            <person name="Grimanelli D."/>
            <person name="Grimwood J."/>
            <person name="Grossniklaus U."/>
            <person name="Hamada T."/>
            <person name="Haseloff J."/>
            <person name="Hetherington A.J."/>
            <person name="Higo A."/>
            <person name="Hirakawa Y."/>
            <person name="Hundley H.N."/>
            <person name="Ikeda Y."/>
            <person name="Inoue K."/>
            <person name="Inoue S.I."/>
            <person name="Ishida S."/>
            <person name="Jia Q."/>
            <person name="Kakita M."/>
            <person name="Kanazawa T."/>
            <person name="Kawai Y."/>
            <person name="Kawashima T."/>
            <person name="Kennedy M."/>
            <person name="Kinose K."/>
            <person name="Kinoshita T."/>
            <person name="Kohara Y."/>
            <person name="Koide E."/>
            <person name="Komatsu K."/>
            <person name="Kopischke S."/>
            <person name="Kubo M."/>
            <person name="Kyozuka J."/>
            <person name="Lagercrantz U."/>
            <person name="Lin S.S."/>
            <person name="Lindquist E."/>
            <person name="Lipzen A.M."/>
            <person name="Lu C.W."/>
            <person name="De Luna E."/>
            <person name="Martienssen R.A."/>
            <person name="Minamino N."/>
            <person name="Mizutani M."/>
            <person name="Mizutani M."/>
            <person name="Mochizuki N."/>
            <person name="Monte I."/>
            <person name="Mosher R."/>
            <person name="Nagasaki H."/>
            <person name="Nakagami H."/>
            <person name="Naramoto S."/>
            <person name="Nishitani K."/>
            <person name="Ohtani M."/>
            <person name="Okamoto T."/>
            <person name="Okumura M."/>
            <person name="Phillips J."/>
            <person name="Pollak B."/>
            <person name="Reinders A."/>
            <person name="Rovekamp M."/>
            <person name="Sano R."/>
            <person name="Sawa S."/>
            <person name="Schmid M.W."/>
            <person name="Shirakawa M."/>
            <person name="Solano R."/>
            <person name="Spunde A."/>
            <person name="Suetsugu N."/>
            <person name="Sugano S."/>
            <person name="Sugiyama A."/>
            <person name="Sun R."/>
            <person name="Suzuki Y."/>
            <person name="Takenaka M."/>
            <person name="Takezawa D."/>
            <person name="Tomogane H."/>
            <person name="Tsuzuki M."/>
            <person name="Ueda T."/>
            <person name="Umeda M."/>
            <person name="Ward J.M."/>
            <person name="Watanabe Y."/>
            <person name="Yazaki K."/>
            <person name="Yokoyama R."/>
            <person name="Yoshitake Y."/>
            <person name="Yotsui I."/>
            <person name="Zachgo S."/>
            <person name="Schmutz J."/>
        </authorList>
    </citation>
    <scope>NUCLEOTIDE SEQUENCE [LARGE SCALE GENOMIC DNA]</scope>
    <source>
        <strain evidence="11">Tak-1</strain>
    </source>
</reference>
<gene>
    <name evidence="10" type="ORF">MARPO_0007s0290</name>
    <name evidence="9" type="ORF">MARPO_0252s0001</name>
</gene>
<evidence type="ECO:0000259" key="7">
    <source>
        <dbReference type="PROSITE" id="PS50089"/>
    </source>
</evidence>
<evidence type="ECO:0000256" key="4">
    <source>
        <dbReference type="PROSITE-ProRule" id="PRU00502"/>
    </source>
</evidence>
<dbReference type="GO" id="GO:0008270">
    <property type="term" value="F:zinc ion binding"/>
    <property type="evidence" value="ECO:0007669"/>
    <property type="project" value="UniProtKB-KW"/>
</dbReference>